<dbReference type="RefSeq" id="WP_406647911.1">
    <property type="nucleotide sequence ID" value="NZ_CP123584.1"/>
</dbReference>
<dbReference type="Pfam" id="PF01177">
    <property type="entry name" value="Asp_Glu_race"/>
    <property type="match status" value="1"/>
</dbReference>
<keyword evidence="3" id="KW-1185">Reference proteome</keyword>
<evidence type="ECO:0000313" key="2">
    <source>
        <dbReference type="EMBL" id="WZK89567.1"/>
    </source>
</evidence>
<dbReference type="PANTHER" id="PTHR21198:SF7">
    <property type="entry name" value="ASPARTATE-GLUTAMATE RACEMASE FAMILY"/>
    <property type="match status" value="1"/>
</dbReference>
<dbReference type="Gene3D" id="3.40.50.1860">
    <property type="match status" value="2"/>
</dbReference>
<evidence type="ECO:0000313" key="3">
    <source>
        <dbReference type="Proteomes" id="UP001623232"/>
    </source>
</evidence>
<gene>
    <name evidence="2" type="ORF">QEZ52_03185</name>
</gene>
<protein>
    <submittedName>
        <fullName evidence="2">Aspartate/glutamate racemase family protein</fullName>
    </submittedName>
</protein>
<evidence type="ECO:0000256" key="1">
    <source>
        <dbReference type="ARBA" id="ARBA00023235"/>
    </source>
</evidence>
<dbReference type="InterPro" id="IPR015942">
    <property type="entry name" value="Asp/Glu/hydantoin_racemase"/>
</dbReference>
<organism evidence="2 3">
    <name type="scientific">Aliisedimentitalea scapharcae</name>
    <dbReference type="NCBI Taxonomy" id="1524259"/>
    <lineage>
        <taxon>Bacteria</taxon>
        <taxon>Pseudomonadati</taxon>
        <taxon>Pseudomonadota</taxon>
        <taxon>Alphaproteobacteria</taxon>
        <taxon>Rhodobacterales</taxon>
        <taxon>Roseobacteraceae</taxon>
        <taxon>Aliisedimentitalea</taxon>
    </lineage>
</organism>
<reference evidence="2 3" key="1">
    <citation type="submission" date="2023-04" db="EMBL/GenBank/DDBJ databases">
        <title>Complete genome sequence of Alisedimentitalea scapharcae.</title>
        <authorList>
            <person name="Rong J.-C."/>
            <person name="Yi M.-L."/>
            <person name="Zhao Q."/>
        </authorList>
    </citation>
    <scope>NUCLEOTIDE SEQUENCE [LARGE SCALE GENOMIC DNA]</scope>
    <source>
        <strain evidence="2 3">KCTC 42119</strain>
    </source>
</reference>
<dbReference type="Proteomes" id="UP001623232">
    <property type="component" value="Chromosome"/>
</dbReference>
<keyword evidence="1" id="KW-0413">Isomerase</keyword>
<accession>A0ABZ2XW80</accession>
<dbReference type="SUPFAM" id="SSF53681">
    <property type="entry name" value="Aspartate/glutamate racemase"/>
    <property type="match status" value="2"/>
</dbReference>
<dbReference type="EMBL" id="CP123584">
    <property type="protein sequence ID" value="WZK89567.1"/>
    <property type="molecule type" value="Genomic_DNA"/>
</dbReference>
<name>A0ABZ2XW80_9RHOB</name>
<dbReference type="PANTHER" id="PTHR21198">
    <property type="entry name" value="GLUTAMATE RACEMASE"/>
    <property type="match status" value="1"/>
</dbReference>
<sequence>MKKIGILGGVGWASTLDYYRAIAQGASRRAAAHGHTAPVPIPPMTIESVVQAQTRALRGSLGDELSWAAFDTVFRTALLTLQGAGCDFAIIASNTPHARLHAITRGVTLPVLSIYEATATATKRGTAATGANAALVLGTTVTMQSDSYAHHLAAAGIAANAQLPDPDIAEMQSMIDDDFHGISNGDAAPKARARLLRVCNRHATPGTAIILACTELPLAFPDHLDDVSFHADGHLFINPSAAHVQSALDRALGDDRTP</sequence>
<dbReference type="InterPro" id="IPR001920">
    <property type="entry name" value="Asp/Glu_race"/>
</dbReference>
<proteinExistence type="predicted"/>